<evidence type="ECO:0000256" key="10">
    <source>
        <dbReference type="ARBA" id="ARBA00032571"/>
    </source>
</evidence>
<evidence type="ECO:0000256" key="8">
    <source>
        <dbReference type="ARBA" id="ARBA00023098"/>
    </source>
</evidence>
<comment type="similarity">
    <text evidence="2">Belongs to the protein-tyrosine phosphatase family. Non-receptor class myotubularin subfamily.</text>
</comment>
<dbReference type="CDD" id="cd15738">
    <property type="entry name" value="FYVE_MTMR_unchar"/>
    <property type="match status" value="1"/>
</dbReference>
<dbReference type="InterPro" id="IPR003595">
    <property type="entry name" value="Tyr_Pase_cat"/>
</dbReference>
<dbReference type="EC" id="3.1.3.95" evidence="3"/>
<dbReference type="AlphaFoldDB" id="A0AAD9NYI3"/>
<comment type="caution">
    <text evidence="17">The sequence shown here is derived from an EMBL/GenBank/DDBJ whole genome shotgun (WGS) entry which is preliminary data.</text>
</comment>
<evidence type="ECO:0000256" key="14">
    <source>
        <dbReference type="SAM" id="MobiDB-lite"/>
    </source>
</evidence>
<keyword evidence="4" id="KW-0479">Metal-binding</keyword>
<organism evidence="17 18">
    <name type="scientific">Ridgeia piscesae</name>
    <name type="common">Tubeworm</name>
    <dbReference type="NCBI Taxonomy" id="27915"/>
    <lineage>
        <taxon>Eukaryota</taxon>
        <taxon>Metazoa</taxon>
        <taxon>Spiralia</taxon>
        <taxon>Lophotrochozoa</taxon>
        <taxon>Annelida</taxon>
        <taxon>Polychaeta</taxon>
        <taxon>Sedentaria</taxon>
        <taxon>Canalipalpata</taxon>
        <taxon>Sabellida</taxon>
        <taxon>Siboglinidae</taxon>
        <taxon>Ridgeia</taxon>
    </lineage>
</organism>
<evidence type="ECO:0000256" key="1">
    <source>
        <dbReference type="ARBA" id="ARBA00004370"/>
    </source>
</evidence>
<evidence type="ECO:0000256" key="6">
    <source>
        <dbReference type="ARBA" id="ARBA00022801"/>
    </source>
</evidence>
<feature type="domain" description="FYVE-type" evidence="15">
    <location>
        <begin position="464"/>
        <end position="515"/>
    </location>
</feature>
<sequence length="547" mass="62515">MQCVVAALCRCSQPLAGFSARCVEDEQMLQAIRRANPSSKFMFVIDTRPKINAMVNRAAGKGYENESFYSNIKFQFFGIENIHVMRSSLQKLLEVCELKNPSMSAFLTGIENSGWLKHIKSIMDTSVFISKAIEQGISVLVHCSDGWDRTAQTCSLASLLLDPYYRRIEGFQTLIEKEWLSFGHKFIDRCGFLGTVDTREVSPVFTQFLDCVWQLLQQFPRSFEFNEQFLHMLHDHVFSCQFGTFIGNCEKDRIDLRLHERTYSLWAHLTKYTSDFLNPFYQRDLELTQPVLQPVTNPQSFRFWRGLYCRFDSGIHPRESVYDVVRALKDHTSSLQDHCQLLEKRIASLCKLLGRGEDQLQMAMQNLSSSESMDFRALLLNESRKATEDEGGNQPPLVGKRGRCESDAESGFEDGGSSLTSKSMNDVTLGPLDMDNLQIYHLLMELQSVAVEWKSFRKVQNCSCAMPFEHFTKKYHCWSCGDIYCTRCIDRMMALPGHLSQQAVHVCKACYKDMKQSPSASVNDLQKLQQQTATHSNTARTTSVNSV</sequence>
<comment type="subcellular location">
    <subcellularLocation>
        <location evidence="1">Membrane</location>
    </subcellularLocation>
</comment>
<dbReference type="GO" id="GO:0005737">
    <property type="term" value="C:cytoplasm"/>
    <property type="evidence" value="ECO:0007669"/>
    <property type="project" value="TreeGrafter"/>
</dbReference>
<feature type="active site" description="Phosphocysteine intermediate" evidence="11">
    <location>
        <position position="143"/>
    </location>
</feature>
<reference evidence="17" key="1">
    <citation type="journal article" date="2023" name="Mol. Biol. Evol.">
        <title>Third-Generation Sequencing Reveals the Adaptive Role of the Epigenome in Three Deep-Sea Polychaetes.</title>
        <authorList>
            <person name="Perez M."/>
            <person name="Aroh O."/>
            <person name="Sun Y."/>
            <person name="Lan Y."/>
            <person name="Juniper S.K."/>
            <person name="Young C.R."/>
            <person name="Angers B."/>
            <person name="Qian P.Y."/>
        </authorList>
    </citation>
    <scope>NUCLEOTIDE SEQUENCE</scope>
    <source>
        <strain evidence="17">R07B-5</strain>
    </source>
</reference>
<dbReference type="Pfam" id="PF01363">
    <property type="entry name" value="FYVE"/>
    <property type="match status" value="1"/>
</dbReference>
<dbReference type="SUPFAM" id="SSF52799">
    <property type="entry name" value="(Phosphotyrosine protein) phosphatases II"/>
    <property type="match status" value="1"/>
</dbReference>
<dbReference type="GO" id="GO:0004438">
    <property type="term" value="F:phosphatidylinositol-3-phosphate phosphatase activity"/>
    <property type="evidence" value="ECO:0007669"/>
    <property type="project" value="TreeGrafter"/>
</dbReference>
<keyword evidence="18" id="KW-1185">Reference proteome</keyword>
<evidence type="ECO:0000256" key="9">
    <source>
        <dbReference type="ARBA" id="ARBA00023136"/>
    </source>
</evidence>
<evidence type="ECO:0000259" key="16">
    <source>
        <dbReference type="PROSITE" id="PS51339"/>
    </source>
</evidence>
<dbReference type="GO" id="GO:0046856">
    <property type="term" value="P:phosphatidylinositol dephosphorylation"/>
    <property type="evidence" value="ECO:0007669"/>
    <property type="project" value="TreeGrafter"/>
</dbReference>
<dbReference type="GO" id="GO:0016020">
    <property type="term" value="C:membrane"/>
    <property type="evidence" value="ECO:0007669"/>
    <property type="project" value="UniProtKB-SubCell"/>
</dbReference>
<evidence type="ECO:0000313" key="17">
    <source>
        <dbReference type="EMBL" id="KAK2184782.1"/>
    </source>
</evidence>
<evidence type="ECO:0000256" key="2">
    <source>
        <dbReference type="ARBA" id="ARBA00007471"/>
    </source>
</evidence>
<dbReference type="InterPro" id="IPR010569">
    <property type="entry name" value="Myotubularin-like_Pase_dom"/>
</dbReference>
<feature type="region of interest" description="Disordered" evidence="14">
    <location>
        <begin position="384"/>
        <end position="417"/>
    </location>
</feature>
<keyword evidence="5 13" id="KW-0863">Zinc-finger</keyword>
<dbReference type="PROSITE" id="PS00383">
    <property type="entry name" value="TYR_PHOSPHATASE_1"/>
    <property type="match status" value="1"/>
</dbReference>
<evidence type="ECO:0000256" key="12">
    <source>
        <dbReference type="PIRSR" id="PIRSR630564-2"/>
    </source>
</evidence>
<dbReference type="InterPro" id="IPR000306">
    <property type="entry name" value="Znf_FYVE"/>
</dbReference>
<dbReference type="PANTHER" id="PTHR10807">
    <property type="entry name" value="MYOTUBULARIN-RELATED"/>
    <property type="match status" value="1"/>
</dbReference>
<dbReference type="PANTHER" id="PTHR10807:SF8">
    <property type="entry name" value="PHOSPHATIDYLINOSITOL-3-PHOSPHATE PHOSPHATASE"/>
    <property type="match status" value="1"/>
</dbReference>
<keyword evidence="6" id="KW-0378">Hydrolase</keyword>
<dbReference type="InterPro" id="IPR013083">
    <property type="entry name" value="Znf_RING/FYVE/PHD"/>
</dbReference>
<dbReference type="GO" id="GO:0052629">
    <property type="term" value="F:phosphatidylinositol-3,5-bisphosphate 3-phosphatase activity"/>
    <property type="evidence" value="ECO:0007669"/>
    <property type="project" value="UniProtKB-EC"/>
</dbReference>
<protein>
    <recommendedName>
        <fullName evidence="3">phosphatidylinositol-3,5-bisphosphate 3-phosphatase</fullName>
        <ecNumber evidence="3">3.1.3.95</ecNumber>
    </recommendedName>
    <alternativeName>
        <fullName evidence="10">Phosphatidylinositol-3,5-bisphosphate 3-phosphatase</fullName>
    </alternativeName>
</protein>
<dbReference type="EMBL" id="JAODUO010000253">
    <property type="protein sequence ID" value="KAK2184782.1"/>
    <property type="molecule type" value="Genomic_DNA"/>
</dbReference>
<evidence type="ECO:0000256" key="4">
    <source>
        <dbReference type="ARBA" id="ARBA00022723"/>
    </source>
</evidence>
<dbReference type="Gene3D" id="3.30.40.10">
    <property type="entry name" value="Zinc/RING finger domain, C3HC4 (zinc finger)"/>
    <property type="match status" value="1"/>
</dbReference>
<feature type="binding site" evidence="12">
    <location>
        <begin position="81"/>
        <end position="82"/>
    </location>
    <ligand>
        <name>substrate</name>
    </ligand>
</feature>
<evidence type="ECO:0000256" key="5">
    <source>
        <dbReference type="ARBA" id="ARBA00022771"/>
    </source>
</evidence>
<keyword evidence="7" id="KW-0862">Zinc</keyword>
<keyword evidence="9" id="KW-0472">Membrane</keyword>
<dbReference type="InterPro" id="IPR017455">
    <property type="entry name" value="Znf_FYVE-rel"/>
</dbReference>
<evidence type="ECO:0000256" key="7">
    <source>
        <dbReference type="ARBA" id="ARBA00022833"/>
    </source>
</evidence>
<evidence type="ECO:0000256" key="3">
    <source>
        <dbReference type="ARBA" id="ARBA00012903"/>
    </source>
</evidence>
<dbReference type="PROSITE" id="PS51339">
    <property type="entry name" value="PPASE_MYOTUBULARIN"/>
    <property type="match status" value="1"/>
</dbReference>
<dbReference type="InterPro" id="IPR016130">
    <property type="entry name" value="Tyr_Pase_AS"/>
</dbReference>
<keyword evidence="8" id="KW-0443">Lipid metabolism</keyword>
<dbReference type="Pfam" id="PF06602">
    <property type="entry name" value="Myotub-related"/>
    <property type="match status" value="1"/>
</dbReference>
<dbReference type="InterPro" id="IPR029021">
    <property type="entry name" value="Prot-tyrosine_phosphatase-like"/>
</dbReference>
<feature type="binding site" evidence="12">
    <location>
        <begin position="143"/>
        <end position="149"/>
    </location>
    <ligand>
        <name>substrate</name>
    </ligand>
</feature>
<evidence type="ECO:0000256" key="13">
    <source>
        <dbReference type="PROSITE-ProRule" id="PRU00091"/>
    </source>
</evidence>
<evidence type="ECO:0000259" key="15">
    <source>
        <dbReference type="PROSITE" id="PS50178"/>
    </source>
</evidence>
<dbReference type="SMART" id="SM00064">
    <property type="entry name" value="FYVE"/>
    <property type="match status" value="1"/>
</dbReference>
<dbReference type="InterPro" id="IPR030564">
    <property type="entry name" value="Myotubularin"/>
</dbReference>
<dbReference type="GO" id="GO:0008270">
    <property type="term" value="F:zinc ion binding"/>
    <property type="evidence" value="ECO:0007669"/>
    <property type="project" value="UniProtKB-KW"/>
</dbReference>
<dbReference type="SUPFAM" id="SSF57903">
    <property type="entry name" value="FYVE/PHD zinc finger"/>
    <property type="match status" value="1"/>
</dbReference>
<name>A0AAD9NYI3_RIDPI</name>
<evidence type="ECO:0000256" key="11">
    <source>
        <dbReference type="PIRSR" id="PIRSR630564-1"/>
    </source>
</evidence>
<gene>
    <name evidence="17" type="ORF">NP493_253g03029</name>
</gene>
<feature type="domain" description="Myotubularin phosphatase" evidence="16">
    <location>
        <begin position="1"/>
        <end position="308"/>
    </location>
</feature>
<dbReference type="Proteomes" id="UP001209878">
    <property type="component" value="Unassembled WGS sequence"/>
</dbReference>
<accession>A0AAD9NYI3</accession>
<dbReference type="InterPro" id="IPR011011">
    <property type="entry name" value="Znf_FYVE_PHD"/>
</dbReference>
<dbReference type="SMART" id="SM00404">
    <property type="entry name" value="PTPc_motif"/>
    <property type="match status" value="1"/>
</dbReference>
<feature type="region of interest" description="Disordered" evidence="14">
    <location>
        <begin position="522"/>
        <end position="547"/>
    </location>
</feature>
<dbReference type="PROSITE" id="PS50178">
    <property type="entry name" value="ZF_FYVE"/>
    <property type="match status" value="1"/>
</dbReference>
<evidence type="ECO:0000313" key="18">
    <source>
        <dbReference type="Proteomes" id="UP001209878"/>
    </source>
</evidence>
<proteinExistence type="inferred from homology"/>